<accession>A0A368GIB9</accession>
<dbReference type="EMBL" id="JOJR01000173">
    <property type="protein sequence ID" value="RCN42979.1"/>
    <property type="molecule type" value="Genomic_DNA"/>
</dbReference>
<evidence type="ECO:0000313" key="1">
    <source>
        <dbReference type="EMBL" id="RCN42979.1"/>
    </source>
</evidence>
<comment type="caution">
    <text evidence="1">The sequence shown here is derived from an EMBL/GenBank/DDBJ whole genome shotgun (WGS) entry which is preliminary data.</text>
</comment>
<organism evidence="1 2">
    <name type="scientific">Ancylostoma caninum</name>
    <name type="common">Dog hookworm</name>
    <dbReference type="NCBI Taxonomy" id="29170"/>
    <lineage>
        <taxon>Eukaryota</taxon>
        <taxon>Metazoa</taxon>
        <taxon>Ecdysozoa</taxon>
        <taxon>Nematoda</taxon>
        <taxon>Chromadorea</taxon>
        <taxon>Rhabditida</taxon>
        <taxon>Rhabditina</taxon>
        <taxon>Rhabditomorpha</taxon>
        <taxon>Strongyloidea</taxon>
        <taxon>Ancylostomatidae</taxon>
        <taxon>Ancylostomatinae</taxon>
        <taxon>Ancylostoma</taxon>
    </lineage>
</organism>
<protein>
    <submittedName>
        <fullName evidence="1">Uncharacterized protein</fullName>
    </submittedName>
</protein>
<dbReference type="AlphaFoldDB" id="A0A368GIB9"/>
<proteinExistence type="predicted"/>
<name>A0A368GIB9_ANCCA</name>
<gene>
    <name evidence="1" type="ORF">ANCCAN_11027</name>
</gene>
<keyword evidence="2" id="KW-1185">Reference proteome</keyword>
<sequence length="88" mass="9775">MSGTNCIRAINDTLPLLSFRKLRSSENPTLRHAFHLQFGFLGVVKEVGAVTISVNTYTQLVLPAACVPLELYATLSQSFVNHRNHVCF</sequence>
<dbReference type="Proteomes" id="UP000252519">
    <property type="component" value="Unassembled WGS sequence"/>
</dbReference>
<reference evidence="1 2" key="1">
    <citation type="submission" date="2014-10" db="EMBL/GenBank/DDBJ databases">
        <title>Draft genome of the hookworm Ancylostoma caninum.</title>
        <authorList>
            <person name="Mitreva M."/>
        </authorList>
    </citation>
    <scope>NUCLEOTIDE SEQUENCE [LARGE SCALE GENOMIC DNA]</scope>
    <source>
        <strain evidence="1 2">Baltimore</strain>
    </source>
</reference>
<evidence type="ECO:0000313" key="2">
    <source>
        <dbReference type="Proteomes" id="UP000252519"/>
    </source>
</evidence>